<keyword evidence="7 8" id="KW-0472">Membrane</keyword>
<comment type="similarity">
    <text evidence="8">Belongs to the binding-protein-dependent transport system permease family.</text>
</comment>
<sequence>MEARILEILLNSFFKILIPGLVYTIPLTLISFSLGLIIALLTAIVQVADIKVLKQLARFYVWIIRGTPLLVQIFIIFYGLPNMGIILDPLPAAIIAFSLNVGAYASETLRAAILSVPKGQLEAGYCVGLSYVQTMRIVILPQAFKTAFLPLFNSFIGLVKDTSLAASITVTEMFMATQQIAAKLYEPLILYCEVAVIYLMFCTVLTQLQHYGEKKMNLQID</sequence>
<dbReference type="InterPro" id="IPR035906">
    <property type="entry name" value="MetI-like_sf"/>
</dbReference>
<dbReference type="InterPro" id="IPR043429">
    <property type="entry name" value="ArtM/GltK/GlnP/TcyL/YhdX-like"/>
</dbReference>
<dbReference type="KEGG" id="amic:Ami3637_07950"/>
<comment type="subcellular location">
    <subcellularLocation>
        <location evidence="1 8">Cell membrane</location>
        <topology evidence="1 8">Multi-pass membrane protein</topology>
    </subcellularLocation>
</comment>
<dbReference type="InterPro" id="IPR010065">
    <property type="entry name" value="AA_ABC_transptr_permease_3TM"/>
</dbReference>
<dbReference type="AlphaFoldDB" id="A0A6P1MGN6"/>
<feature type="transmembrane region" description="Helical" evidence="8">
    <location>
        <begin position="188"/>
        <end position="208"/>
    </location>
</feature>
<keyword evidence="2 8" id="KW-0813">Transport</keyword>
<evidence type="ECO:0000313" key="11">
    <source>
        <dbReference type="Proteomes" id="UP000463883"/>
    </source>
</evidence>
<dbReference type="RefSeq" id="WP_162362113.1">
    <property type="nucleotide sequence ID" value="NZ_CP047591.1"/>
</dbReference>
<evidence type="ECO:0000313" key="10">
    <source>
        <dbReference type="EMBL" id="QHI72343.1"/>
    </source>
</evidence>
<dbReference type="PANTHER" id="PTHR30614:SF0">
    <property type="entry name" value="L-CYSTINE TRANSPORT SYSTEM PERMEASE PROTEIN TCYL"/>
    <property type="match status" value="1"/>
</dbReference>
<protein>
    <submittedName>
        <fullName evidence="10">ABC transporter permease subunit</fullName>
    </submittedName>
</protein>
<keyword evidence="4 8" id="KW-0812">Transmembrane</keyword>
<dbReference type="InterPro" id="IPR000515">
    <property type="entry name" value="MetI-like"/>
</dbReference>
<dbReference type="GO" id="GO:0015184">
    <property type="term" value="F:L-cystine transmembrane transporter activity"/>
    <property type="evidence" value="ECO:0007669"/>
    <property type="project" value="TreeGrafter"/>
</dbReference>
<evidence type="ECO:0000256" key="2">
    <source>
        <dbReference type="ARBA" id="ARBA00022448"/>
    </source>
</evidence>
<feature type="transmembrane region" description="Helical" evidence="8">
    <location>
        <begin position="20"/>
        <end position="47"/>
    </location>
</feature>
<dbReference type="EMBL" id="CP047591">
    <property type="protein sequence ID" value="QHI72343.1"/>
    <property type="molecule type" value="Genomic_DNA"/>
</dbReference>
<keyword evidence="6 8" id="KW-1133">Transmembrane helix</keyword>
<dbReference type="CDD" id="cd06261">
    <property type="entry name" value="TM_PBP2"/>
    <property type="match status" value="1"/>
</dbReference>
<feature type="transmembrane region" description="Helical" evidence="8">
    <location>
        <begin position="59"/>
        <end position="80"/>
    </location>
</feature>
<evidence type="ECO:0000256" key="5">
    <source>
        <dbReference type="ARBA" id="ARBA00022970"/>
    </source>
</evidence>
<evidence type="ECO:0000256" key="6">
    <source>
        <dbReference type="ARBA" id="ARBA00022989"/>
    </source>
</evidence>
<dbReference type="Pfam" id="PF00528">
    <property type="entry name" value="BPD_transp_1"/>
    <property type="match status" value="1"/>
</dbReference>
<evidence type="ECO:0000256" key="1">
    <source>
        <dbReference type="ARBA" id="ARBA00004651"/>
    </source>
</evidence>
<dbReference type="PANTHER" id="PTHR30614">
    <property type="entry name" value="MEMBRANE COMPONENT OF AMINO ACID ABC TRANSPORTER"/>
    <property type="match status" value="1"/>
</dbReference>
<reference evidence="10 11" key="1">
    <citation type="submission" date="2020-01" db="EMBL/GenBank/DDBJ databases">
        <title>Genomic analysis of Aminipila sp. CBA3637.</title>
        <authorList>
            <person name="Kim Y.B."/>
            <person name="Roh S.W."/>
        </authorList>
    </citation>
    <scope>NUCLEOTIDE SEQUENCE [LARGE SCALE GENOMIC DNA]</scope>
    <source>
        <strain evidence="10 11">CBA3637</strain>
    </source>
</reference>
<dbReference type="Proteomes" id="UP000463883">
    <property type="component" value="Chromosome"/>
</dbReference>
<keyword evidence="3" id="KW-1003">Cell membrane</keyword>
<keyword evidence="5" id="KW-0029">Amino-acid transport</keyword>
<feature type="transmembrane region" description="Helical" evidence="8">
    <location>
        <begin position="86"/>
        <end position="105"/>
    </location>
</feature>
<keyword evidence="11" id="KW-1185">Reference proteome</keyword>
<dbReference type="NCBIfam" id="TIGR01726">
    <property type="entry name" value="HEQRo_perm_3TM"/>
    <property type="match status" value="1"/>
</dbReference>
<evidence type="ECO:0000259" key="9">
    <source>
        <dbReference type="PROSITE" id="PS50928"/>
    </source>
</evidence>
<accession>A0A6P1MGN6</accession>
<feature type="domain" description="ABC transmembrane type-1" evidence="9">
    <location>
        <begin position="21"/>
        <end position="209"/>
    </location>
</feature>
<evidence type="ECO:0000256" key="3">
    <source>
        <dbReference type="ARBA" id="ARBA00022475"/>
    </source>
</evidence>
<evidence type="ECO:0000256" key="8">
    <source>
        <dbReference type="RuleBase" id="RU363032"/>
    </source>
</evidence>
<evidence type="ECO:0000256" key="7">
    <source>
        <dbReference type="ARBA" id="ARBA00023136"/>
    </source>
</evidence>
<organism evidence="10 11">
    <name type="scientific">Aminipila terrae</name>
    <dbReference type="NCBI Taxonomy" id="2697030"/>
    <lineage>
        <taxon>Bacteria</taxon>
        <taxon>Bacillati</taxon>
        <taxon>Bacillota</taxon>
        <taxon>Clostridia</taxon>
        <taxon>Peptostreptococcales</taxon>
        <taxon>Anaerovoracaceae</taxon>
        <taxon>Aminipila</taxon>
    </lineage>
</organism>
<name>A0A6P1MGN6_9FIRM</name>
<dbReference type="SUPFAM" id="SSF161098">
    <property type="entry name" value="MetI-like"/>
    <property type="match status" value="1"/>
</dbReference>
<gene>
    <name evidence="10" type="ORF">Ami3637_07950</name>
</gene>
<evidence type="ECO:0000256" key="4">
    <source>
        <dbReference type="ARBA" id="ARBA00022692"/>
    </source>
</evidence>
<proteinExistence type="inferred from homology"/>
<dbReference type="Gene3D" id="1.10.3720.10">
    <property type="entry name" value="MetI-like"/>
    <property type="match status" value="1"/>
</dbReference>
<dbReference type="GO" id="GO:0043190">
    <property type="term" value="C:ATP-binding cassette (ABC) transporter complex"/>
    <property type="evidence" value="ECO:0007669"/>
    <property type="project" value="InterPro"/>
</dbReference>
<dbReference type="PROSITE" id="PS50928">
    <property type="entry name" value="ABC_TM1"/>
    <property type="match status" value="1"/>
</dbReference>